<dbReference type="GO" id="GO:0005737">
    <property type="term" value="C:cytoplasm"/>
    <property type="evidence" value="ECO:0007669"/>
    <property type="project" value="EnsemblPlants"/>
</dbReference>
<dbReference type="AlphaFoldDB" id="V4L931"/>
<dbReference type="InterPro" id="IPR009057">
    <property type="entry name" value="Homeodomain-like_sf"/>
</dbReference>
<dbReference type="InterPro" id="IPR001005">
    <property type="entry name" value="SANT/Myb"/>
</dbReference>
<name>V4L931_EUTSA</name>
<dbReference type="FunFam" id="1.10.10.60:FF:000001">
    <property type="entry name" value="MYB-related transcription factor"/>
    <property type="match status" value="1"/>
</dbReference>
<evidence type="ECO:0000256" key="1">
    <source>
        <dbReference type="ARBA" id="ARBA00004123"/>
    </source>
</evidence>
<evidence type="ECO:0000256" key="3">
    <source>
        <dbReference type="ARBA" id="ARBA00023125"/>
    </source>
</evidence>
<accession>V4L931</accession>
<dbReference type="Gene3D" id="1.10.10.60">
    <property type="entry name" value="Homeodomain-like"/>
    <property type="match status" value="2"/>
</dbReference>
<evidence type="ECO:0000256" key="5">
    <source>
        <dbReference type="SAM" id="MobiDB-lite"/>
    </source>
</evidence>
<feature type="domain" description="HTH myb-type" evidence="7">
    <location>
        <begin position="9"/>
        <end position="61"/>
    </location>
</feature>
<comment type="subcellular location">
    <subcellularLocation>
        <location evidence="1">Nucleus</location>
    </subcellularLocation>
</comment>
<evidence type="ECO:0000313" key="9">
    <source>
        <dbReference type="Proteomes" id="UP000030689"/>
    </source>
</evidence>
<sequence>MGRSPCCDENGLKKGPWTPEEDQKLIDYIHKHGHGSWRALPKLADLNRCGKSCRLRWTNYLRPDIKRGKFSAEEEQTILHLHSILGNKWSAIATHLQGRTDNEIKNFWNTHLKKKLIQMGIDPVTHQPRTDLFASLPQLIALANLKDLIEQTSQFSSIQAEAAQLAKLQYLQCMINSSNSLSNNNNSPSSILDIDQNHAMNLLNSMVSWNKDQNPGFDPALELEAHDQHQGSFPSGSIIDPTTQPLQQQQYHLNNSPSELPSQGDPLLEHVPFNLQKPLNIEDHFIDQEHDNDNDDPSSWILPSLMDHNTNNATSSLPHNNPVDASSSSSYGGGDAGSLYWPDFCFDESLIKDMS</sequence>
<dbReference type="KEGG" id="eus:EUTSA_v10001820mg"/>
<feature type="domain" description="HTH myb-type" evidence="7">
    <location>
        <begin position="62"/>
        <end position="116"/>
    </location>
</feature>
<keyword evidence="4" id="KW-0539">Nucleus</keyword>
<dbReference type="GO" id="GO:0005634">
    <property type="term" value="C:nucleus"/>
    <property type="evidence" value="ECO:0007669"/>
    <property type="project" value="UniProtKB-SubCell"/>
</dbReference>
<organism evidence="8 9">
    <name type="scientific">Eutrema salsugineum</name>
    <name type="common">Saltwater cress</name>
    <name type="synonym">Sisymbrium salsugineum</name>
    <dbReference type="NCBI Taxonomy" id="72664"/>
    <lineage>
        <taxon>Eukaryota</taxon>
        <taxon>Viridiplantae</taxon>
        <taxon>Streptophyta</taxon>
        <taxon>Embryophyta</taxon>
        <taxon>Tracheophyta</taxon>
        <taxon>Spermatophyta</taxon>
        <taxon>Magnoliopsida</taxon>
        <taxon>eudicotyledons</taxon>
        <taxon>Gunneridae</taxon>
        <taxon>Pentapetalae</taxon>
        <taxon>rosids</taxon>
        <taxon>malvids</taxon>
        <taxon>Brassicales</taxon>
        <taxon>Brassicaceae</taxon>
        <taxon>Eutremeae</taxon>
        <taxon>Eutrema</taxon>
    </lineage>
</organism>
<dbReference type="EMBL" id="KI517488">
    <property type="protein sequence ID" value="ESQ38872.1"/>
    <property type="molecule type" value="Genomic_DNA"/>
</dbReference>
<dbReference type="OrthoDB" id="2143914at2759"/>
<gene>
    <name evidence="8" type="ORF">EUTSA_v10001820mg</name>
</gene>
<evidence type="ECO:0000256" key="4">
    <source>
        <dbReference type="ARBA" id="ARBA00023242"/>
    </source>
</evidence>
<evidence type="ECO:0000259" key="6">
    <source>
        <dbReference type="PROSITE" id="PS50090"/>
    </source>
</evidence>
<dbReference type="STRING" id="72664.V4L931"/>
<protein>
    <submittedName>
        <fullName evidence="8">Uncharacterized protein</fullName>
    </submittedName>
</protein>
<feature type="region of interest" description="Disordered" evidence="5">
    <location>
        <begin position="287"/>
        <end position="332"/>
    </location>
</feature>
<dbReference type="SMART" id="SM00717">
    <property type="entry name" value="SANT"/>
    <property type="match status" value="2"/>
</dbReference>
<dbReference type="InterPro" id="IPR015495">
    <property type="entry name" value="Myb_TF_plants"/>
</dbReference>
<dbReference type="Gramene" id="ESQ38872">
    <property type="protein sequence ID" value="ESQ38872"/>
    <property type="gene ID" value="EUTSA_v10001820mg"/>
</dbReference>
<dbReference type="eggNOG" id="KOG0048">
    <property type="taxonomic scope" value="Eukaryota"/>
</dbReference>
<feature type="domain" description="Myb-like" evidence="6">
    <location>
        <begin position="62"/>
        <end position="112"/>
    </location>
</feature>
<dbReference type="GO" id="GO:1901332">
    <property type="term" value="P:negative regulation of lateral root development"/>
    <property type="evidence" value="ECO:0007669"/>
    <property type="project" value="EnsemblPlants"/>
</dbReference>
<dbReference type="PROSITE" id="PS50090">
    <property type="entry name" value="MYB_LIKE"/>
    <property type="match status" value="2"/>
</dbReference>
<dbReference type="PANTHER" id="PTHR47994:SF5">
    <property type="entry name" value="F14D16.11-RELATED"/>
    <property type="match status" value="1"/>
</dbReference>
<dbReference type="SUPFAM" id="SSF46689">
    <property type="entry name" value="Homeodomain-like"/>
    <property type="match status" value="1"/>
</dbReference>
<dbReference type="Pfam" id="PF00249">
    <property type="entry name" value="Myb_DNA-binding"/>
    <property type="match status" value="2"/>
</dbReference>
<feature type="compositionally biased region" description="Polar residues" evidence="5">
    <location>
        <begin position="249"/>
        <end position="261"/>
    </location>
</feature>
<feature type="region of interest" description="Disordered" evidence="5">
    <location>
        <begin position="249"/>
        <end position="269"/>
    </location>
</feature>
<dbReference type="OMA" id="MVSWNKD"/>
<dbReference type="PROSITE" id="PS51294">
    <property type="entry name" value="HTH_MYB"/>
    <property type="match status" value="2"/>
</dbReference>
<feature type="compositionally biased region" description="Polar residues" evidence="5">
    <location>
        <begin position="307"/>
        <end position="319"/>
    </location>
</feature>
<dbReference type="GO" id="GO:0003700">
    <property type="term" value="F:DNA-binding transcription factor activity"/>
    <property type="evidence" value="ECO:0007669"/>
    <property type="project" value="EnsemblPlants"/>
</dbReference>
<keyword evidence="9" id="KW-1185">Reference proteome</keyword>
<keyword evidence="3" id="KW-0238">DNA-binding</keyword>
<proteinExistence type="predicted"/>
<feature type="domain" description="Myb-like" evidence="6">
    <location>
        <begin position="9"/>
        <end position="61"/>
    </location>
</feature>
<dbReference type="FunFam" id="1.10.10.60:FF:000349">
    <property type="entry name" value="Transcription factor MYB39"/>
    <property type="match status" value="1"/>
</dbReference>
<dbReference type="GO" id="GO:0000976">
    <property type="term" value="F:transcription cis-regulatory region binding"/>
    <property type="evidence" value="ECO:0007669"/>
    <property type="project" value="EnsemblPlants"/>
</dbReference>
<dbReference type="Proteomes" id="UP000030689">
    <property type="component" value="Unassembled WGS sequence"/>
</dbReference>
<dbReference type="GO" id="GO:0071365">
    <property type="term" value="P:cellular response to auxin stimulus"/>
    <property type="evidence" value="ECO:0007669"/>
    <property type="project" value="EnsemblPlants"/>
</dbReference>
<evidence type="ECO:0000259" key="7">
    <source>
        <dbReference type="PROSITE" id="PS51294"/>
    </source>
</evidence>
<dbReference type="CDD" id="cd00167">
    <property type="entry name" value="SANT"/>
    <property type="match status" value="2"/>
</dbReference>
<dbReference type="PANTHER" id="PTHR47994">
    <property type="entry name" value="F14D16.11-RELATED"/>
    <property type="match status" value="1"/>
</dbReference>
<reference evidence="8 9" key="1">
    <citation type="journal article" date="2013" name="Front. Plant Sci.">
        <title>The Reference Genome of the Halophytic Plant Eutrema salsugineum.</title>
        <authorList>
            <person name="Yang R."/>
            <person name="Jarvis D.E."/>
            <person name="Chen H."/>
            <person name="Beilstein M.A."/>
            <person name="Grimwood J."/>
            <person name="Jenkins J."/>
            <person name="Shu S."/>
            <person name="Prochnik S."/>
            <person name="Xin M."/>
            <person name="Ma C."/>
            <person name="Schmutz J."/>
            <person name="Wing R.A."/>
            <person name="Mitchell-Olds T."/>
            <person name="Schumaker K.S."/>
            <person name="Wang X."/>
        </authorList>
    </citation>
    <scope>NUCLEOTIDE SEQUENCE [LARGE SCALE GENOMIC DNA]</scope>
</reference>
<dbReference type="InterPro" id="IPR017930">
    <property type="entry name" value="Myb_dom"/>
</dbReference>
<evidence type="ECO:0000256" key="2">
    <source>
        <dbReference type="ARBA" id="ARBA00022737"/>
    </source>
</evidence>
<evidence type="ECO:0000313" key="8">
    <source>
        <dbReference type="EMBL" id="ESQ38872.1"/>
    </source>
</evidence>
<keyword evidence="2" id="KW-0677">Repeat</keyword>